<dbReference type="Proteomes" id="UP000006906">
    <property type="component" value="Chromosome 3"/>
</dbReference>
<feature type="region of interest" description="Disordered" evidence="1">
    <location>
        <begin position="62"/>
        <end position="114"/>
    </location>
</feature>
<sequence length="266" mass="29707">MAAASVLWSILRLCVRAMRLAFPDASVKRYQACKELVWDLRRQAAEWAASRATDPLYRQYRQSGSGGSAFHEQANSPNKQQLSPQELFRASSLPNSSSQRRVPGAANTPDPNADSLPNAAAVAVCVHKFLCGRRSRRWHDAPPPPIELVQLLQTAARTYVDFVHRDMAETFMQNIWEREELDPDCLYEFSMLDPAIQPDPEPGHEHEQQPHLAAALVQDITAVGQSTLSGYCWLLELLGFASLKLVLVPAFRVLGFLVRAVSRVFA</sequence>
<protein>
    <submittedName>
        <fullName evidence="3">Uncharacterized protein</fullName>
    </submittedName>
</protein>
<organism evidence="3 4">
    <name type="scientific">Chlamydomonas reinhardtii</name>
    <name type="common">Chlamydomonas smithii</name>
    <dbReference type="NCBI Taxonomy" id="3055"/>
    <lineage>
        <taxon>Eukaryota</taxon>
        <taxon>Viridiplantae</taxon>
        <taxon>Chlorophyta</taxon>
        <taxon>core chlorophytes</taxon>
        <taxon>Chlorophyceae</taxon>
        <taxon>CS clade</taxon>
        <taxon>Chlamydomonadales</taxon>
        <taxon>Chlamydomonadaceae</taxon>
        <taxon>Chlamydomonas</taxon>
    </lineage>
</organism>
<dbReference type="GeneID" id="5728953"/>
<evidence type="ECO:0000256" key="2">
    <source>
        <dbReference type="SAM" id="SignalP"/>
    </source>
</evidence>
<name>A0A2K3DX03_CHLRE</name>
<evidence type="ECO:0000313" key="3">
    <source>
        <dbReference type="EMBL" id="PNW85059.1"/>
    </source>
</evidence>
<evidence type="ECO:0000256" key="1">
    <source>
        <dbReference type="SAM" id="MobiDB-lite"/>
    </source>
</evidence>
<feature type="compositionally biased region" description="Polar residues" evidence="1">
    <location>
        <begin position="73"/>
        <end position="84"/>
    </location>
</feature>
<gene>
    <name evidence="3" type="ORF">CHLRE_03g170001v5</name>
</gene>
<reference evidence="3 4" key="1">
    <citation type="journal article" date="2007" name="Science">
        <title>The Chlamydomonas genome reveals the evolution of key animal and plant functions.</title>
        <authorList>
            <person name="Merchant S.S."/>
            <person name="Prochnik S.E."/>
            <person name="Vallon O."/>
            <person name="Harris E.H."/>
            <person name="Karpowicz S.J."/>
            <person name="Witman G.B."/>
            <person name="Terry A."/>
            <person name="Salamov A."/>
            <person name="Fritz-Laylin L.K."/>
            <person name="Marechal-Drouard L."/>
            <person name="Marshall W.F."/>
            <person name="Qu L.H."/>
            <person name="Nelson D.R."/>
            <person name="Sanderfoot A.A."/>
            <person name="Spalding M.H."/>
            <person name="Kapitonov V.V."/>
            <person name="Ren Q."/>
            <person name="Ferris P."/>
            <person name="Lindquist E."/>
            <person name="Shapiro H."/>
            <person name="Lucas S.M."/>
            <person name="Grimwood J."/>
            <person name="Schmutz J."/>
            <person name="Cardol P."/>
            <person name="Cerutti H."/>
            <person name="Chanfreau G."/>
            <person name="Chen C.L."/>
            <person name="Cognat V."/>
            <person name="Croft M.T."/>
            <person name="Dent R."/>
            <person name="Dutcher S."/>
            <person name="Fernandez E."/>
            <person name="Fukuzawa H."/>
            <person name="Gonzalez-Ballester D."/>
            <person name="Gonzalez-Halphen D."/>
            <person name="Hallmann A."/>
            <person name="Hanikenne M."/>
            <person name="Hippler M."/>
            <person name="Inwood W."/>
            <person name="Jabbari K."/>
            <person name="Kalanon M."/>
            <person name="Kuras R."/>
            <person name="Lefebvre P.A."/>
            <person name="Lemaire S.D."/>
            <person name="Lobanov A.V."/>
            <person name="Lohr M."/>
            <person name="Manuell A."/>
            <person name="Meier I."/>
            <person name="Mets L."/>
            <person name="Mittag M."/>
            <person name="Mittelmeier T."/>
            <person name="Moroney J.V."/>
            <person name="Moseley J."/>
            <person name="Napoli C."/>
            <person name="Nedelcu A.M."/>
            <person name="Niyogi K."/>
            <person name="Novoselov S.V."/>
            <person name="Paulsen I.T."/>
            <person name="Pazour G."/>
            <person name="Purton S."/>
            <person name="Ral J.P."/>
            <person name="Riano-Pachon D.M."/>
            <person name="Riekhof W."/>
            <person name="Rymarquis L."/>
            <person name="Schroda M."/>
            <person name="Stern D."/>
            <person name="Umen J."/>
            <person name="Willows R."/>
            <person name="Wilson N."/>
            <person name="Zimmer S.L."/>
            <person name="Allmer J."/>
            <person name="Balk J."/>
            <person name="Bisova K."/>
            <person name="Chen C.J."/>
            <person name="Elias M."/>
            <person name="Gendler K."/>
            <person name="Hauser C."/>
            <person name="Lamb M.R."/>
            <person name="Ledford H."/>
            <person name="Long J.C."/>
            <person name="Minagawa J."/>
            <person name="Page M.D."/>
            <person name="Pan J."/>
            <person name="Pootakham W."/>
            <person name="Roje S."/>
            <person name="Rose A."/>
            <person name="Stahlberg E."/>
            <person name="Terauchi A.M."/>
            <person name="Yang P."/>
            <person name="Ball S."/>
            <person name="Bowler C."/>
            <person name="Dieckmann C.L."/>
            <person name="Gladyshev V.N."/>
            <person name="Green P."/>
            <person name="Jorgensen R."/>
            <person name="Mayfield S."/>
            <person name="Mueller-Roeber B."/>
            <person name="Rajamani S."/>
            <person name="Sayre R.T."/>
            <person name="Brokstein P."/>
            <person name="Dubchak I."/>
            <person name="Goodstein D."/>
            <person name="Hornick L."/>
            <person name="Huang Y.W."/>
            <person name="Jhaveri J."/>
            <person name="Luo Y."/>
            <person name="Martinez D."/>
            <person name="Ngau W.C."/>
            <person name="Otillar B."/>
            <person name="Poliakov A."/>
            <person name="Porter A."/>
            <person name="Szajkowski L."/>
            <person name="Werner G."/>
            <person name="Zhou K."/>
            <person name="Grigoriev I.V."/>
            <person name="Rokhsar D.S."/>
            <person name="Grossman A.R."/>
        </authorList>
    </citation>
    <scope>NUCLEOTIDE SEQUENCE [LARGE SCALE GENOMIC DNA]</scope>
    <source>
        <strain evidence="4">CC-503</strain>
    </source>
</reference>
<dbReference type="EMBL" id="CM008964">
    <property type="protein sequence ID" value="PNW85059.1"/>
    <property type="molecule type" value="Genomic_DNA"/>
</dbReference>
<dbReference type="InParanoid" id="A0A2K3DX03"/>
<feature type="signal peptide" evidence="2">
    <location>
        <begin position="1"/>
        <end position="17"/>
    </location>
</feature>
<dbReference type="KEGG" id="cre:CHLRE_03g170001v5"/>
<keyword evidence="2" id="KW-0732">Signal</keyword>
<feature type="chain" id="PRO_5014421256" evidence="2">
    <location>
        <begin position="18"/>
        <end position="266"/>
    </location>
</feature>
<dbReference type="OrthoDB" id="10448743at2759"/>
<evidence type="ECO:0000313" key="4">
    <source>
        <dbReference type="Proteomes" id="UP000006906"/>
    </source>
</evidence>
<dbReference type="Gramene" id="PNW85059">
    <property type="protein sequence ID" value="PNW85059"/>
    <property type="gene ID" value="CHLRE_03g170001v5"/>
</dbReference>
<dbReference type="RefSeq" id="XP_042925986.1">
    <property type="nucleotide sequence ID" value="XM_043060857.1"/>
</dbReference>
<accession>A0A2K3DX03</accession>
<proteinExistence type="predicted"/>
<dbReference type="AlphaFoldDB" id="A0A2K3DX03"/>
<keyword evidence="4" id="KW-1185">Reference proteome</keyword>
<dbReference type="ExpressionAtlas" id="A0A2K3DX03">
    <property type="expression patterns" value="differential"/>
</dbReference>